<keyword evidence="3" id="KW-1185">Reference proteome</keyword>
<dbReference type="EMBL" id="OBDY01000021">
    <property type="protein sequence ID" value="SNY60176.1"/>
    <property type="molecule type" value="Genomic_DNA"/>
</dbReference>
<accession>A0A285JLF1</accession>
<sequence length="161" mass="17215">MERRKRAIRFLVAAAAGMALLLGSAGAAAAAPATPAPLAGATLTGASITFNTFNDDKDNDTFVRVTVNGDNGLAAVTSGFFGLFPDQSTKGPFNMTVRSGVRWESLTDNHVIITITPNGNDTWKFGFQVNLFFSDGSVEPEFLDFTTLSQSSRTGDYEFVF</sequence>
<organism evidence="2 3">
    <name type="scientific">Paractinoplanes atraurantiacus</name>
    <dbReference type="NCBI Taxonomy" id="1036182"/>
    <lineage>
        <taxon>Bacteria</taxon>
        <taxon>Bacillati</taxon>
        <taxon>Actinomycetota</taxon>
        <taxon>Actinomycetes</taxon>
        <taxon>Micromonosporales</taxon>
        <taxon>Micromonosporaceae</taxon>
        <taxon>Paractinoplanes</taxon>
    </lineage>
</organism>
<proteinExistence type="predicted"/>
<evidence type="ECO:0000313" key="3">
    <source>
        <dbReference type="Proteomes" id="UP000219612"/>
    </source>
</evidence>
<dbReference type="AlphaFoldDB" id="A0A285JLF1"/>
<gene>
    <name evidence="2" type="ORF">SAMN05421748_12166</name>
</gene>
<feature type="chain" id="PRO_5039135516" evidence="1">
    <location>
        <begin position="30"/>
        <end position="161"/>
    </location>
</feature>
<name>A0A285JLF1_9ACTN</name>
<protein>
    <submittedName>
        <fullName evidence="2">Uncharacterized protein</fullName>
    </submittedName>
</protein>
<keyword evidence="1" id="KW-0732">Signal</keyword>
<reference evidence="2 3" key="1">
    <citation type="submission" date="2017-09" db="EMBL/GenBank/DDBJ databases">
        <authorList>
            <person name="Ehlers B."/>
            <person name="Leendertz F.H."/>
        </authorList>
    </citation>
    <scope>NUCLEOTIDE SEQUENCE [LARGE SCALE GENOMIC DNA]</scope>
    <source>
        <strain evidence="2 3">CGMCC 4.6857</strain>
    </source>
</reference>
<dbReference type="RefSeq" id="WP_097325912.1">
    <property type="nucleotide sequence ID" value="NZ_OBDY01000021.1"/>
</dbReference>
<evidence type="ECO:0000256" key="1">
    <source>
        <dbReference type="SAM" id="SignalP"/>
    </source>
</evidence>
<dbReference type="Proteomes" id="UP000219612">
    <property type="component" value="Unassembled WGS sequence"/>
</dbReference>
<dbReference type="OrthoDB" id="4196879at2"/>
<evidence type="ECO:0000313" key="2">
    <source>
        <dbReference type="EMBL" id="SNY60176.1"/>
    </source>
</evidence>
<feature type="signal peptide" evidence="1">
    <location>
        <begin position="1"/>
        <end position="29"/>
    </location>
</feature>